<keyword evidence="2 5" id="KW-0812">Transmembrane</keyword>
<feature type="transmembrane region" description="Helical" evidence="5">
    <location>
        <begin position="108"/>
        <end position="132"/>
    </location>
</feature>
<dbReference type="GO" id="GO:0005886">
    <property type="term" value="C:plasma membrane"/>
    <property type="evidence" value="ECO:0007669"/>
    <property type="project" value="TreeGrafter"/>
</dbReference>
<evidence type="ECO:0000313" key="6">
    <source>
        <dbReference type="EMBL" id="RXI46145.1"/>
    </source>
</evidence>
<evidence type="ECO:0000256" key="5">
    <source>
        <dbReference type="SAM" id="Phobius"/>
    </source>
</evidence>
<evidence type="ECO:0000256" key="4">
    <source>
        <dbReference type="ARBA" id="ARBA00023136"/>
    </source>
</evidence>
<accession>A0A4Q0VB67</accession>
<feature type="transmembrane region" description="Helical" evidence="5">
    <location>
        <begin position="14"/>
        <end position="31"/>
    </location>
</feature>
<organism evidence="6 7">
    <name type="scientific">Clostridium tetani</name>
    <dbReference type="NCBI Taxonomy" id="1513"/>
    <lineage>
        <taxon>Bacteria</taxon>
        <taxon>Bacillati</taxon>
        <taxon>Bacillota</taxon>
        <taxon>Clostridia</taxon>
        <taxon>Eubacteriales</taxon>
        <taxon>Clostridiaceae</taxon>
        <taxon>Clostridium</taxon>
    </lineage>
</organism>
<sequence length="300" mass="34843">MFTYKNRNTFLQKLHPLVSIFIIFTYIISFIVVNNPIYLFIILLSLILLSYIDESIKDLFKYGKLVLPFAVLVVILNPLLVRSGSTILYVGRIRFPVLGPIVITLEAIIYGIFSGIRIICITLAFGFGNLIIHPDRTFGFFSRYLKKSSLLMSMVIKMFPNMMKSYENIRDVEKLRGNMLIDKKMKNTIQNGGNIINILFLSSLEDSLDIAESMYSRGYGSLKKRSSYFVERFELKDKIVMISLIISFIGIMVLVYKGVFYMNFYPRVDNPFKLISIKGIIFCILLFIPSIINWWWKSWK</sequence>
<feature type="transmembrane region" description="Helical" evidence="5">
    <location>
        <begin position="65"/>
        <end position="88"/>
    </location>
</feature>
<evidence type="ECO:0000313" key="7">
    <source>
        <dbReference type="Proteomes" id="UP000290921"/>
    </source>
</evidence>
<dbReference type="AlphaFoldDB" id="A0A4Q0VB67"/>
<comment type="caution">
    <text evidence="6">The sequence shown here is derived from an EMBL/GenBank/DDBJ whole genome shotgun (WGS) entry which is preliminary data.</text>
</comment>
<feature type="transmembrane region" description="Helical" evidence="5">
    <location>
        <begin position="274"/>
        <end position="296"/>
    </location>
</feature>
<protein>
    <submittedName>
        <fullName evidence="6">Energy-coupling factor transporter transmembrane protein EcfT</fullName>
    </submittedName>
</protein>
<dbReference type="Pfam" id="PF02361">
    <property type="entry name" value="CbiQ"/>
    <property type="match status" value="1"/>
</dbReference>
<evidence type="ECO:0000256" key="2">
    <source>
        <dbReference type="ARBA" id="ARBA00022692"/>
    </source>
</evidence>
<keyword evidence="3 5" id="KW-1133">Transmembrane helix</keyword>
<dbReference type="PANTHER" id="PTHR33514">
    <property type="entry name" value="PROTEIN ABCI12, CHLOROPLASTIC"/>
    <property type="match status" value="1"/>
</dbReference>
<dbReference type="CDD" id="cd16914">
    <property type="entry name" value="EcfT"/>
    <property type="match status" value="1"/>
</dbReference>
<dbReference type="InterPro" id="IPR003339">
    <property type="entry name" value="ABC/ECF_trnsptr_transmembrane"/>
</dbReference>
<comment type="subcellular location">
    <subcellularLocation>
        <location evidence="1">Membrane</location>
        <topology evidence="1">Multi-pass membrane protein</topology>
    </subcellularLocation>
</comment>
<evidence type="ECO:0000256" key="3">
    <source>
        <dbReference type="ARBA" id="ARBA00022989"/>
    </source>
</evidence>
<dbReference type="PANTHER" id="PTHR33514:SF13">
    <property type="entry name" value="PROTEIN ABCI12, CHLOROPLASTIC"/>
    <property type="match status" value="1"/>
</dbReference>
<dbReference type="EMBL" id="QMAP01000011">
    <property type="protein sequence ID" value="RXI46145.1"/>
    <property type="molecule type" value="Genomic_DNA"/>
</dbReference>
<feature type="transmembrane region" description="Helical" evidence="5">
    <location>
        <begin position="239"/>
        <end position="262"/>
    </location>
</feature>
<proteinExistence type="predicted"/>
<keyword evidence="4 5" id="KW-0472">Membrane</keyword>
<dbReference type="RefSeq" id="WP_129030755.1">
    <property type="nucleotide sequence ID" value="NZ_QMAP01000011.1"/>
</dbReference>
<evidence type="ECO:0000256" key="1">
    <source>
        <dbReference type="ARBA" id="ARBA00004141"/>
    </source>
</evidence>
<reference evidence="6 7" key="1">
    <citation type="submission" date="2018-06" db="EMBL/GenBank/DDBJ databases">
        <title>Genome conservation of Clostridium tetani.</title>
        <authorList>
            <person name="Bruggemann H."/>
            <person name="Popoff M.R."/>
        </authorList>
    </citation>
    <scope>NUCLEOTIDE SEQUENCE [LARGE SCALE GENOMIC DNA]</scope>
    <source>
        <strain evidence="6 7">2017.061</strain>
    </source>
</reference>
<dbReference type="Proteomes" id="UP000290921">
    <property type="component" value="Unassembled WGS sequence"/>
</dbReference>
<gene>
    <name evidence="6" type="ORF">DP130_11310</name>
</gene>
<name>A0A4Q0VB67_CLOTA</name>